<gene>
    <name evidence="2" type="ORF">Q8A67_020279</name>
</gene>
<evidence type="ECO:0000313" key="3">
    <source>
        <dbReference type="Proteomes" id="UP001187343"/>
    </source>
</evidence>
<feature type="region of interest" description="Disordered" evidence="1">
    <location>
        <begin position="17"/>
        <end position="38"/>
    </location>
</feature>
<protein>
    <submittedName>
        <fullName evidence="2">Uncharacterized protein</fullName>
    </submittedName>
</protein>
<organism evidence="2 3">
    <name type="scientific">Cirrhinus molitorella</name>
    <name type="common">mud carp</name>
    <dbReference type="NCBI Taxonomy" id="172907"/>
    <lineage>
        <taxon>Eukaryota</taxon>
        <taxon>Metazoa</taxon>
        <taxon>Chordata</taxon>
        <taxon>Craniata</taxon>
        <taxon>Vertebrata</taxon>
        <taxon>Euteleostomi</taxon>
        <taxon>Actinopterygii</taxon>
        <taxon>Neopterygii</taxon>
        <taxon>Teleostei</taxon>
        <taxon>Ostariophysi</taxon>
        <taxon>Cypriniformes</taxon>
        <taxon>Cyprinidae</taxon>
        <taxon>Labeoninae</taxon>
        <taxon>Labeonini</taxon>
        <taxon>Cirrhinus</taxon>
    </lineage>
</organism>
<evidence type="ECO:0000256" key="1">
    <source>
        <dbReference type="SAM" id="MobiDB-lite"/>
    </source>
</evidence>
<accession>A0AA88TCQ1</accession>
<evidence type="ECO:0000313" key="2">
    <source>
        <dbReference type="EMBL" id="KAK2876183.1"/>
    </source>
</evidence>
<dbReference type="Proteomes" id="UP001187343">
    <property type="component" value="Unassembled WGS sequence"/>
</dbReference>
<comment type="caution">
    <text evidence="2">The sequence shown here is derived from an EMBL/GenBank/DDBJ whole genome shotgun (WGS) entry which is preliminary data.</text>
</comment>
<dbReference type="EMBL" id="JAUYZG010000020">
    <property type="protein sequence ID" value="KAK2876183.1"/>
    <property type="molecule type" value="Genomic_DNA"/>
</dbReference>
<proteinExistence type="predicted"/>
<name>A0AA88TCQ1_9TELE</name>
<keyword evidence="3" id="KW-1185">Reference proteome</keyword>
<sequence length="127" mass="14242">MSAQLVSIRRANLQRFDPSYTCAQEPDPSSPRGHPRAVPQKHVWTRAFPRALFHQGQNGPAVLFSLLLLRPLLQTFILHRHKRPFAPEAPDLPPSGPIAGFQGQDQAEGHQSQICPLHWSLSIMVSR</sequence>
<reference evidence="2" key="1">
    <citation type="submission" date="2023-08" db="EMBL/GenBank/DDBJ databases">
        <title>Chromosome-level Genome Assembly of mud carp (Cirrhinus molitorella).</title>
        <authorList>
            <person name="Liu H."/>
        </authorList>
    </citation>
    <scope>NUCLEOTIDE SEQUENCE</scope>
    <source>
        <strain evidence="2">Prfri</strain>
        <tissue evidence="2">Muscle</tissue>
    </source>
</reference>
<dbReference type="AlphaFoldDB" id="A0AA88TCQ1"/>